<sequence length="275" mass="30999">MTDVNQIGISGSQMQAQNRRMKLHYVMATFIVDGTKVKIARDIHELSLACMYWLGTHVKGTVQRSSTEVVPQQYALLLLKFTKLGNACENICHLHVLPSIKSVTAITTHSLIRQQSEIKSLFIFGSRPEITPKKVASFNLNDVQLDIEKNPPLGTTDLEILSTDPGDVILTVVEYGTVKFLVCLTLMYEILVVSTLKSYVWMIEPKEEERKCKCNWNLGPHTKKLRSHSLQPVFADQIKKHLTGTDEPVLSVHEMSVLLDVDDPVDVKKESKRSD</sequence>
<name>F0WE28_9STRA</name>
<gene>
    <name evidence="1" type="primary">AlNc14C71G4889</name>
    <name evidence="1" type="ORF">ALNC14_056000</name>
</gene>
<accession>F0WE28</accession>
<protein>
    <submittedName>
        <fullName evidence="1">AlNc14C71G4889 protein</fullName>
    </submittedName>
</protein>
<dbReference type="EMBL" id="FR824116">
    <property type="protein sequence ID" value="CCA19457.1"/>
    <property type="molecule type" value="Genomic_DNA"/>
</dbReference>
<dbReference type="HOGENOM" id="CLU_1013432_0_0_1"/>
<evidence type="ECO:0000313" key="1">
    <source>
        <dbReference type="EMBL" id="CCA19457.1"/>
    </source>
</evidence>
<proteinExistence type="predicted"/>
<dbReference type="AlphaFoldDB" id="F0WE28"/>
<reference evidence="1" key="2">
    <citation type="submission" date="2011-02" db="EMBL/GenBank/DDBJ databases">
        <authorList>
            <person name="MacLean D."/>
        </authorList>
    </citation>
    <scope>NUCLEOTIDE SEQUENCE</scope>
</reference>
<organism evidence="1">
    <name type="scientific">Albugo laibachii Nc14</name>
    <dbReference type="NCBI Taxonomy" id="890382"/>
    <lineage>
        <taxon>Eukaryota</taxon>
        <taxon>Sar</taxon>
        <taxon>Stramenopiles</taxon>
        <taxon>Oomycota</taxon>
        <taxon>Peronosporomycetes</taxon>
        <taxon>Albuginales</taxon>
        <taxon>Albuginaceae</taxon>
        <taxon>Albugo</taxon>
    </lineage>
</organism>
<reference evidence="1" key="1">
    <citation type="journal article" date="2011" name="PLoS Biol.">
        <title>Gene gain and loss during evolution of obligate parasitism in the white rust pathogen of Arabidopsis thaliana.</title>
        <authorList>
            <person name="Kemen E."/>
            <person name="Gardiner A."/>
            <person name="Schultz-Larsen T."/>
            <person name="Kemen A.C."/>
            <person name="Balmuth A.L."/>
            <person name="Robert-Seilaniantz A."/>
            <person name="Bailey K."/>
            <person name="Holub E."/>
            <person name="Studholme D.J."/>
            <person name="Maclean D."/>
            <person name="Jones J.D."/>
        </authorList>
    </citation>
    <scope>NUCLEOTIDE SEQUENCE</scope>
</reference>